<evidence type="ECO:0000313" key="3">
    <source>
        <dbReference type="Proteomes" id="UP000056905"/>
    </source>
</evidence>
<dbReference type="EMBL" id="CP013002">
    <property type="protein sequence ID" value="ALL13003.1"/>
    <property type="molecule type" value="Genomic_DNA"/>
</dbReference>
<protein>
    <submittedName>
        <fullName evidence="2">Uncharacterized protein</fullName>
    </submittedName>
</protein>
<evidence type="ECO:0000313" key="2">
    <source>
        <dbReference type="EMBL" id="ALL13003.1"/>
    </source>
</evidence>
<dbReference type="OrthoDB" id="7584247at2"/>
<proteinExistence type="predicted"/>
<keyword evidence="1" id="KW-0472">Membrane</keyword>
<gene>
    <name evidence="2" type="ORF">AQ619_06350</name>
</gene>
<feature type="transmembrane region" description="Helical" evidence="1">
    <location>
        <begin position="54"/>
        <end position="75"/>
    </location>
</feature>
<sequence>MLRAILAVLGAIAANIILVTLCEMVLKAGFPPPPGLDLNDPAQLKTFAQSMPPLALAGLVVGWAVGAFGSAAAGFLIARKTWAAWVGPAFNLLGVVMSITMIPHPLWVAVIGVVMPFIAAWSAPRLWGARPAATEAVASGD</sequence>
<evidence type="ECO:0000256" key="1">
    <source>
        <dbReference type="SAM" id="Phobius"/>
    </source>
</evidence>
<dbReference type="KEGG" id="chq:AQ619_06350"/>
<dbReference type="AlphaFoldDB" id="A0A0P0NY10"/>
<feature type="transmembrane region" description="Helical" evidence="1">
    <location>
        <begin position="82"/>
        <end position="100"/>
    </location>
</feature>
<dbReference type="Proteomes" id="UP000056905">
    <property type="component" value="Chromosome"/>
</dbReference>
<keyword evidence="1" id="KW-0812">Transmembrane</keyword>
<keyword evidence="1" id="KW-1133">Transmembrane helix</keyword>
<reference evidence="2 3" key="1">
    <citation type="submission" date="2015-10" db="EMBL/GenBank/DDBJ databases">
        <title>Conservation of the essential genome among Caulobacter and Brevundimonas species.</title>
        <authorList>
            <person name="Scott D."/>
            <person name="Ely B."/>
        </authorList>
    </citation>
    <scope>NUCLEOTIDE SEQUENCE [LARGE SCALE GENOMIC DNA]</scope>
    <source>
        <strain evidence="2 3">CB4</strain>
    </source>
</reference>
<organism evidence="2 3">
    <name type="scientific">Caulobacter henricii</name>
    <dbReference type="NCBI Taxonomy" id="69395"/>
    <lineage>
        <taxon>Bacteria</taxon>
        <taxon>Pseudomonadati</taxon>
        <taxon>Pseudomonadota</taxon>
        <taxon>Alphaproteobacteria</taxon>
        <taxon>Caulobacterales</taxon>
        <taxon>Caulobacteraceae</taxon>
        <taxon>Caulobacter</taxon>
    </lineage>
</organism>
<name>A0A0P0NY10_9CAUL</name>
<keyword evidence="3" id="KW-1185">Reference proteome</keyword>
<dbReference type="RefSeq" id="WP_062145572.1">
    <property type="nucleotide sequence ID" value="NZ_CP013002.1"/>
</dbReference>
<accession>A0A0P0NY10</accession>
<feature type="transmembrane region" description="Helical" evidence="1">
    <location>
        <begin position="106"/>
        <end position="123"/>
    </location>
</feature>